<feature type="compositionally biased region" description="Low complexity" evidence="11">
    <location>
        <begin position="31"/>
        <end position="61"/>
    </location>
</feature>
<gene>
    <name evidence="12" type="ORF">R3P38DRAFT_2708753</name>
</gene>
<keyword evidence="13" id="KW-1185">Reference proteome</keyword>
<evidence type="ECO:0000256" key="10">
    <source>
        <dbReference type="RuleBase" id="RU363130"/>
    </source>
</evidence>
<dbReference type="GO" id="GO:0046872">
    <property type="term" value="F:metal ion binding"/>
    <property type="evidence" value="ECO:0007669"/>
    <property type="project" value="UniProtKB-KW"/>
</dbReference>
<comment type="similarity">
    <text evidence="2 10">Belongs to the cytochrome c-type heme lyase family.</text>
</comment>
<evidence type="ECO:0000256" key="7">
    <source>
        <dbReference type="ARBA" id="ARBA00023128"/>
    </source>
</evidence>
<evidence type="ECO:0000256" key="6">
    <source>
        <dbReference type="ARBA" id="ARBA00023004"/>
    </source>
</evidence>
<dbReference type="GO" id="GO:0004408">
    <property type="term" value="F:holocytochrome-c synthase activity"/>
    <property type="evidence" value="ECO:0007669"/>
    <property type="project" value="UniProtKB-EC"/>
</dbReference>
<keyword evidence="7 10" id="KW-0496">Mitochondrion</keyword>
<dbReference type="Pfam" id="PF01265">
    <property type="entry name" value="Cyto_heme_lyase"/>
    <property type="match status" value="1"/>
</dbReference>
<keyword evidence="5 10" id="KW-0999">Mitochondrion inner membrane</keyword>
<dbReference type="PANTHER" id="PTHR12743:SF0">
    <property type="entry name" value="HOLOCYTOCHROME C-TYPE SYNTHASE"/>
    <property type="match status" value="1"/>
</dbReference>
<comment type="caution">
    <text evidence="12">The sequence shown here is derived from an EMBL/GenBank/DDBJ whole genome shotgun (WGS) entry which is preliminary data.</text>
</comment>
<evidence type="ECO:0000313" key="13">
    <source>
        <dbReference type="Proteomes" id="UP001362999"/>
    </source>
</evidence>
<proteinExistence type="inferred from homology"/>
<accession>A0AAW0BD83</accession>
<reference evidence="12 13" key="1">
    <citation type="journal article" date="2024" name="J Genomics">
        <title>Draft genome sequencing and assembly of Favolaschia claudopus CIRM-BRFM 2984 isolated from oak limbs.</title>
        <authorList>
            <person name="Navarro D."/>
            <person name="Drula E."/>
            <person name="Chaduli D."/>
            <person name="Cazenave R."/>
            <person name="Ahrendt S."/>
            <person name="Wang J."/>
            <person name="Lipzen A."/>
            <person name="Daum C."/>
            <person name="Barry K."/>
            <person name="Grigoriev I.V."/>
            <person name="Favel A."/>
            <person name="Rosso M.N."/>
            <person name="Martin F."/>
        </authorList>
    </citation>
    <scope>NUCLEOTIDE SEQUENCE [LARGE SCALE GENOMIC DNA]</scope>
    <source>
        <strain evidence="12 13">CIRM-BRFM 2984</strain>
    </source>
</reference>
<dbReference type="PROSITE" id="PS00822">
    <property type="entry name" value="CYTO_HEME_LYASE_2"/>
    <property type="match status" value="1"/>
</dbReference>
<comment type="function">
    <text evidence="10">Lyase that catalyzes the covalent linking of the heme group to the cytochrome C apoprotein to produce the mature functional cytochrome.</text>
</comment>
<protein>
    <recommendedName>
        <fullName evidence="10">Holocytochrome c-type synthase</fullName>
        <ecNumber evidence="10">4.4.1.17</ecNumber>
    </recommendedName>
</protein>
<evidence type="ECO:0000256" key="4">
    <source>
        <dbReference type="ARBA" id="ARBA00022723"/>
    </source>
</evidence>
<dbReference type="EC" id="4.4.1.17" evidence="10"/>
<evidence type="ECO:0000256" key="2">
    <source>
        <dbReference type="ARBA" id="ARBA00007255"/>
    </source>
</evidence>
<evidence type="ECO:0000313" key="12">
    <source>
        <dbReference type="EMBL" id="KAK7023912.1"/>
    </source>
</evidence>
<evidence type="ECO:0000256" key="5">
    <source>
        <dbReference type="ARBA" id="ARBA00022792"/>
    </source>
</evidence>
<dbReference type="AlphaFoldDB" id="A0AAW0BD83"/>
<keyword evidence="8 10" id="KW-0472">Membrane</keyword>
<dbReference type="PANTHER" id="PTHR12743">
    <property type="entry name" value="CYTOCHROME C1 HEME LYASE"/>
    <property type="match status" value="1"/>
</dbReference>
<evidence type="ECO:0000256" key="9">
    <source>
        <dbReference type="ARBA" id="ARBA00023239"/>
    </source>
</evidence>
<dbReference type="InterPro" id="IPR000511">
    <property type="entry name" value="Holocyt_c/c1_synthase"/>
</dbReference>
<dbReference type="GO" id="GO:0005743">
    <property type="term" value="C:mitochondrial inner membrane"/>
    <property type="evidence" value="ECO:0007669"/>
    <property type="project" value="UniProtKB-SubCell"/>
</dbReference>
<evidence type="ECO:0000256" key="8">
    <source>
        <dbReference type="ARBA" id="ARBA00023136"/>
    </source>
</evidence>
<evidence type="ECO:0000256" key="11">
    <source>
        <dbReference type="SAM" id="MobiDB-lite"/>
    </source>
</evidence>
<comment type="subcellular location">
    <subcellularLocation>
        <location evidence="1 10">Mitochondrion inner membrane</location>
    </subcellularLocation>
</comment>
<feature type="region of interest" description="Disordered" evidence="11">
    <location>
        <begin position="1"/>
        <end position="66"/>
    </location>
</feature>
<sequence length="231" mass="25703">MSCPVDHSQSQQKGKDKCPVDSASQNTQQPSVWSRLFSSSSFNQPSTSASTSLSTSREVSSIPSASDGNWVYPSEAQFFAAMARKNHDPQATDMKTIVPIHNAVNERAWAEVMKWEAGRGGEACGGVKLVTFKGRPDEKSIRARWKMMLGYSAPFDRHDWTVERCGLKMRYIIDFYTGKSQLPGAGPSFFLDVRPALDNWEGVKMRTQHFFGKLFGVAPQPQTVLKPPSHL</sequence>
<keyword evidence="9 10" id="KW-0456">Lyase</keyword>
<name>A0AAW0BD83_9AGAR</name>
<dbReference type="EMBL" id="JAWWNJ010000035">
    <property type="protein sequence ID" value="KAK7023912.1"/>
    <property type="molecule type" value="Genomic_DNA"/>
</dbReference>
<keyword evidence="3 10" id="KW-0349">Heme</keyword>
<evidence type="ECO:0000256" key="1">
    <source>
        <dbReference type="ARBA" id="ARBA00004273"/>
    </source>
</evidence>
<evidence type="ECO:0000256" key="3">
    <source>
        <dbReference type="ARBA" id="ARBA00022617"/>
    </source>
</evidence>
<comment type="catalytic activity">
    <reaction evidence="10">
        <text>holo-[cytochrome c] = apo-[cytochrome c] + heme b</text>
        <dbReference type="Rhea" id="RHEA:22648"/>
        <dbReference type="Rhea" id="RHEA-COMP:10725"/>
        <dbReference type="Rhea" id="RHEA-COMP:10726"/>
        <dbReference type="ChEBI" id="CHEBI:29950"/>
        <dbReference type="ChEBI" id="CHEBI:60344"/>
        <dbReference type="ChEBI" id="CHEBI:83739"/>
        <dbReference type="EC" id="4.4.1.17"/>
    </reaction>
</comment>
<keyword evidence="6 10" id="KW-0408">Iron</keyword>
<dbReference type="Proteomes" id="UP001362999">
    <property type="component" value="Unassembled WGS sequence"/>
</dbReference>
<organism evidence="12 13">
    <name type="scientific">Favolaschia claudopus</name>
    <dbReference type="NCBI Taxonomy" id="2862362"/>
    <lineage>
        <taxon>Eukaryota</taxon>
        <taxon>Fungi</taxon>
        <taxon>Dikarya</taxon>
        <taxon>Basidiomycota</taxon>
        <taxon>Agaricomycotina</taxon>
        <taxon>Agaricomycetes</taxon>
        <taxon>Agaricomycetidae</taxon>
        <taxon>Agaricales</taxon>
        <taxon>Marasmiineae</taxon>
        <taxon>Mycenaceae</taxon>
        <taxon>Favolaschia</taxon>
    </lineage>
</organism>
<keyword evidence="4 10" id="KW-0479">Metal-binding</keyword>